<evidence type="ECO:0000313" key="3">
    <source>
        <dbReference type="Proteomes" id="UP001172217"/>
    </source>
</evidence>
<reference evidence="2" key="1">
    <citation type="submission" date="2023-07" db="EMBL/GenBank/DDBJ databases">
        <title>A collection of bacterial strains from the Burkholderia cepacia Research Laboratory and Repository.</title>
        <authorList>
            <person name="Lipuma J."/>
            <person name="Spilker T."/>
            <person name="Caverly L."/>
        </authorList>
    </citation>
    <scope>NUCLEOTIDE SEQUENCE</scope>
    <source>
        <strain evidence="2">AU45194</strain>
    </source>
</reference>
<accession>A0ABT8NL10</accession>
<feature type="compositionally biased region" description="Basic and acidic residues" evidence="1">
    <location>
        <begin position="19"/>
        <end position="35"/>
    </location>
</feature>
<feature type="region of interest" description="Disordered" evidence="1">
    <location>
        <begin position="1"/>
        <end position="45"/>
    </location>
</feature>
<keyword evidence="3" id="KW-1185">Reference proteome</keyword>
<feature type="compositionally biased region" description="Pro residues" evidence="1">
    <location>
        <begin position="1"/>
        <end position="14"/>
    </location>
</feature>
<dbReference type="InterPro" id="IPR045646">
    <property type="entry name" value="DUF6402"/>
</dbReference>
<protein>
    <submittedName>
        <fullName evidence="2">DUF6402 family protein</fullName>
    </submittedName>
</protein>
<sequence length="112" mass="12400">MQKPPAPASAPAKPPSKRQPKEKPQDAEQADKLPEFDLQDIPDAMDKKGWPISAKLARKWLASPKHVYNNKIKLTAADRRHDSHSGVGVEISRCILTIQATRSARDIHGESC</sequence>
<evidence type="ECO:0000313" key="2">
    <source>
        <dbReference type="EMBL" id="MDN7522254.1"/>
    </source>
</evidence>
<gene>
    <name evidence="2" type="ORF">QZM70_04855</name>
</gene>
<evidence type="ECO:0000256" key="1">
    <source>
        <dbReference type="SAM" id="MobiDB-lite"/>
    </source>
</evidence>
<proteinExistence type="predicted"/>
<dbReference type="RefSeq" id="WP_301770637.1">
    <property type="nucleotide sequence ID" value="NZ_JAUJQL010000002.1"/>
</dbReference>
<name>A0ABT8NL10_9BURK</name>
<organism evidence="2 3">
    <name type="scientific">Burkholderia orbicola</name>
    <dbReference type="NCBI Taxonomy" id="2978683"/>
    <lineage>
        <taxon>Bacteria</taxon>
        <taxon>Pseudomonadati</taxon>
        <taxon>Pseudomonadota</taxon>
        <taxon>Betaproteobacteria</taxon>
        <taxon>Burkholderiales</taxon>
        <taxon>Burkholderiaceae</taxon>
        <taxon>Burkholderia</taxon>
        <taxon>Burkholderia cepacia complex</taxon>
    </lineage>
</organism>
<dbReference type="EMBL" id="JAUJQL010000002">
    <property type="protein sequence ID" value="MDN7522254.1"/>
    <property type="molecule type" value="Genomic_DNA"/>
</dbReference>
<dbReference type="Pfam" id="PF19940">
    <property type="entry name" value="DUF6402"/>
    <property type="match status" value="1"/>
</dbReference>
<comment type="caution">
    <text evidence="2">The sequence shown here is derived from an EMBL/GenBank/DDBJ whole genome shotgun (WGS) entry which is preliminary data.</text>
</comment>
<dbReference type="Proteomes" id="UP001172217">
    <property type="component" value="Unassembled WGS sequence"/>
</dbReference>